<dbReference type="InterPro" id="IPR037136">
    <property type="entry name" value="RNA3'_phos_cyclase_dom_sf"/>
</dbReference>
<feature type="domain" description="RNA 3'-terminal phosphate cyclase" evidence="2">
    <location>
        <begin position="15"/>
        <end position="392"/>
    </location>
</feature>
<dbReference type="PANTHER" id="PTHR11096:SF0">
    <property type="entry name" value="RNA 3'-TERMINAL PHOSPHATE CYCLASE"/>
    <property type="match status" value="1"/>
</dbReference>
<keyword evidence="4" id="KW-1185">Reference proteome</keyword>
<dbReference type="InterPro" id="IPR023797">
    <property type="entry name" value="RNA3'_phos_cyclase_dom"/>
</dbReference>
<organism evidence="3 4">
    <name type="scientific">Saxophila tyrrhenica</name>
    <dbReference type="NCBI Taxonomy" id="1690608"/>
    <lineage>
        <taxon>Eukaryota</taxon>
        <taxon>Fungi</taxon>
        <taxon>Dikarya</taxon>
        <taxon>Ascomycota</taxon>
        <taxon>Pezizomycotina</taxon>
        <taxon>Dothideomycetes</taxon>
        <taxon>Dothideomycetidae</taxon>
        <taxon>Mycosphaerellales</taxon>
        <taxon>Extremaceae</taxon>
        <taxon>Saxophila</taxon>
    </lineage>
</organism>
<comment type="caution">
    <text evidence="3">The sequence shown here is derived from an EMBL/GenBank/DDBJ whole genome shotgun (WGS) entry which is preliminary data.</text>
</comment>
<evidence type="ECO:0000259" key="2">
    <source>
        <dbReference type="Pfam" id="PF01137"/>
    </source>
</evidence>
<dbReference type="GO" id="GO:0003963">
    <property type="term" value="F:RNA-3'-phosphate cyclase activity"/>
    <property type="evidence" value="ECO:0007669"/>
    <property type="project" value="TreeGrafter"/>
</dbReference>
<dbReference type="SUPFAM" id="SSF55205">
    <property type="entry name" value="EPT/RTPC-like"/>
    <property type="match status" value="1"/>
</dbReference>
<dbReference type="Proteomes" id="UP001337655">
    <property type="component" value="Unassembled WGS sequence"/>
</dbReference>
<evidence type="ECO:0000313" key="3">
    <source>
        <dbReference type="EMBL" id="KAK5170680.1"/>
    </source>
</evidence>
<name>A0AAV9PC76_9PEZI</name>
<dbReference type="InterPro" id="IPR013792">
    <property type="entry name" value="RNA3'P_cycl/enolpyr_Trfase_a/b"/>
</dbReference>
<feature type="region of interest" description="Disordered" evidence="1">
    <location>
        <begin position="412"/>
        <end position="474"/>
    </location>
</feature>
<dbReference type="EMBL" id="JAVRRT010000007">
    <property type="protein sequence ID" value="KAK5170680.1"/>
    <property type="molecule type" value="Genomic_DNA"/>
</dbReference>
<dbReference type="AlphaFoldDB" id="A0AAV9PC76"/>
<dbReference type="Pfam" id="PF01137">
    <property type="entry name" value="RTC"/>
    <property type="match status" value="1"/>
</dbReference>
<reference evidence="3 4" key="1">
    <citation type="submission" date="2023-08" db="EMBL/GenBank/DDBJ databases">
        <title>Black Yeasts Isolated from many extreme environments.</title>
        <authorList>
            <person name="Coleine C."/>
            <person name="Stajich J.E."/>
            <person name="Selbmann L."/>
        </authorList>
    </citation>
    <scope>NUCLEOTIDE SEQUENCE [LARGE SCALE GENOMIC DNA]</scope>
    <source>
        <strain evidence="3 4">CCFEE 5935</strain>
    </source>
</reference>
<feature type="compositionally biased region" description="Basic and acidic residues" evidence="1">
    <location>
        <begin position="412"/>
        <end position="427"/>
    </location>
</feature>
<protein>
    <recommendedName>
        <fullName evidence="2">RNA 3'-terminal phosphate cyclase domain-containing protein</fullName>
    </recommendedName>
</protein>
<gene>
    <name evidence="3" type="ORF">LTR77_005270</name>
</gene>
<dbReference type="GeneID" id="89926613"/>
<evidence type="ECO:0000313" key="4">
    <source>
        <dbReference type="Proteomes" id="UP001337655"/>
    </source>
</evidence>
<accession>A0AAV9PC76</accession>
<proteinExistence type="predicted"/>
<dbReference type="InterPro" id="IPR000228">
    <property type="entry name" value="RNA3'_term_phos_cyc"/>
</dbReference>
<evidence type="ECO:0000256" key="1">
    <source>
        <dbReference type="SAM" id="MobiDB-lite"/>
    </source>
</evidence>
<dbReference type="PANTHER" id="PTHR11096">
    <property type="entry name" value="RNA 3' TERMINAL PHOSPHATE CYCLASE"/>
    <property type="match status" value="1"/>
</dbReference>
<dbReference type="Gene3D" id="3.65.10.20">
    <property type="entry name" value="RNA 3'-terminal phosphate cyclase domain"/>
    <property type="match status" value="2"/>
</dbReference>
<dbReference type="RefSeq" id="XP_064659878.1">
    <property type="nucleotide sequence ID" value="XM_064802517.1"/>
</dbReference>
<feature type="compositionally biased region" description="Polar residues" evidence="1">
    <location>
        <begin position="460"/>
        <end position="474"/>
    </location>
</feature>
<sequence length="474" mass="51056">MEKAPGPIDLDGRTHEGGGQLLRNAVCLAALTGRPIMVHHIRGNRSGGGGLKAQHLACVNWLAEACGAAIEGAEKGSKTLIFEPQDPSGAPNAVSKAFKLVTRDGEAVYETRLDIGTSGATGLALQAILPYILFSPSRPTDHPVRLTLTGGTNVSGSPSFEYIDNVLVPTLYAIGLPDIRATLKKRGWSQGGSTIGEITFDIPARPYSSLPAFKKAPKDPNTKTYGPLHLEATFVGPASVHDYVRQVLPPAISHHFSEHIDETQGTLHIKCEGSLHEKRIYLIILAMMPDEGYNPGNTYQLACDWLYDRKITSIERAATEMVERVANSLAQLVDGGASADEHLCDQLVIFQALAKGTSRVYPGVDEADDPREPSLHQRTAEWVAKKILGAKFDGDNACEGIGFGAEADDKKLKEAQSKERHEDVKTEADEEEREDNALALRLKAFGINGPDRTGHGGSTMPCSSCNTDDTTSRT</sequence>
<dbReference type="GO" id="GO:0005634">
    <property type="term" value="C:nucleus"/>
    <property type="evidence" value="ECO:0007669"/>
    <property type="project" value="TreeGrafter"/>
</dbReference>
<dbReference type="GO" id="GO:0006396">
    <property type="term" value="P:RNA processing"/>
    <property type="evidence" value="ECO:0007669"/>
    <property type="project" value="InterPro"/>
</dbReference>